<dbReference type="SUPFAM" id="SSF55781">
    <property type="entry name" value="GAF domain-like"/>
    <property type="match status" value="1"/>
</dbReference>
<dbReference type="InterPro" id="IPR001789">
    <property type="entry name" value="Sig_transdc_resp-reg_receiver"/>
</dbReference>
<dbReference type="InterPro" id="IPR003018">
    <property type="entry name" value="GAF"/>
</dbReference>
<dbReference type="InterPro" id="IPR058544">
    <property type="entry name" value="ETR1_N"/>
</dbReference>
<dbReference type="Pfam" id="PF02518">
    <property type="entry name" value="HATPase_c"/>
    <property type="match status" value="1"/>
</dbReference>
<evidence type="ECO:0000256" key="4">
    <source>
        <dbReference type="ARBA" id="ARBA00004651"/>
    </source>
</evidence>
<evidence type="ECO:0000256" key="28">
    <source>
        <dbReference type="SAM" id="Phobius"/>
    </source>
</evidence>
<dbReference type="CDD" id="cd00082">
    <property type="entry name" value="HisKA"/>
    <property type="match status" value="1"/>
</dbReference>
<evidence type="ECO:0000256" key="5">
    <source>
        <dbReference type="ARBA" id="ARBA00006402"/>
    </source>
</evidence>
<evidence type="ECO:0000256" key="15">
    <source>
        <dbReference type="ARBA" id="ARBA00022824"/>
    </source>
</evidence>
<evidence type="ECO:0000256" key="22">
    <source>
        <dbReference type="ARBA" id="ARBA00064003"/>
    </source>
</evidence>
<evidence type="ECO:0000256" key="19">
    <source>
        <dbReference type="ARBA" id="ARBA00023012"/>
    </source>
</evidence>
<comment type="cofactor">
    <cofactor evidence="2">
        <name>Cu cation</name>
        <dbReference type="ChEBI" id="CHEBI:23378"/>
    </cofactor>
</comment>
<dbReference type="GO" id="GO:0005886">
    <property type="term" value="C:plasma membrane"/>
    <property type="evidence" value="ECO:0007669"/>
    <property type="project" value="UniProtKB-SubCell"/>
</dbReference>
<dbReference type="PANTHER" id="PTHR45339:SF1">
    <property type="entry name" value="HYBRID SIGNAL TRANSDUCTION HISTIDINE KINASE J"/>
    <property type="match status" value="1"/>
</dbReference>
<keyword evidence="14" id="KW-0418">Kinase</keyword>
<feature type="domain" description="PAC" evidence="32">
    <location>
        <begin position="400"/>
        <end position="453"/>
    </location>
</feature>
<keyword evidence="19" id="KW-0902">Two-component regulatory system</keyword>
<dbReference type="Pfam" id="PF00512">
    <property type="entry name" value="HisKA"/>
    <property type="match status" value="1"/>
</dbReference>
<feature type="domain" description="Response regulatory" evidence="30">
    <location>
        <begin position="884"/>
        <end position="1001"/>
    </location>
</feature>
<keyword evidence="12" id="KW-0547">Nucleotide-binding</keyword>
<dbReference type="CDD" id="cd17546">
    <property type="entry name" value="REC_hyHK_CKI1_RcsC-like"/>
    <property type="match status" value="2"/>
</dbReference>
<dbReference type="InterPro" id="IPR035965">
    <property type="entry name" value="PAS-like_dom_sf"/>
</dbReference>
<feature type="domain" description="HPt" evidence="33">
    <location>
        <begin position="1256"/>
        <end position="1364"/>
    </location>
</feature>
<accession>A0A951PPG4</accession>
<feature type="modified residue" description="Phosphohistidine" evidence="25">
    <location>
        <position position="1303"/>
    </location>
</feature>
<name>A0A951PPG4_9CYAN</name>
<evidence type="ECO:0000256" key="1">
    <source>
        <dbReference type="ARBA" id="ARBA00000085"/>
    </source>
</evidence>
<evidence type="ECO:0000256" key="10">
    <source>
        <dbReference type="ARBA" id="ARBA00022679"/>
    </source>
</evidence>
<evidence type="ECO:0000256" key="2">
    <source>
        <dbReference type="ARBA" id="ARBA00001935"/>
    </source>
</evidence>
<evidence type="ECO:0000256" key="17">
    <source>
        <dbReference type="ARBA" id="ARBA00022989"/>
    </source>
</evidence>
<dbReference type="SMART" id="SM00387">
    <property type="entry name" value="HATPase_c"/>
    <property type="match status" value="1"/>
</dbReference>
<dbReference type="SMART" id="SM00091">
    <property type="entry name" value="PAS"/>
    <property type="match status" value="2"/>
</dbReference>
<evidence type="ECO:0000256" key="3">
    <source>
        <dbReference type="ARBA" id="ARBA00004477"/>
    </source>
</evidence>
<feature type="domain" description="PAS" evidence="31">
    <location>
        <begin position="198"/>
        <end position="241"/>
    </location>
</feature>
<keyword evidence="18" id="KW-0186">Copper</keyword>
<keyword evidence="15" id="KW-0256">Endoplasmic reticulum</keyword>
<evidence type="ECO:0000313" key="35">
    <source>
        <dbReference type="Proteomes" id="UP000753908"/>
    </source>
</evidence>
<evidence type="ECO:0000259" key="32">
    <source>
        <dbReference type="PROSITE" id="PS50113"/>
    </source>
</evidence>
<dbReference type="InterPro" id="IPR011006">
    <property type="entry name" value="CheY-like_superfamily"/>
</dbReference>
<dbReference type="Pfam" id="PF00072">
    <property type="entry name" value="Response_reg"/>
    <property type="match status" value="2"/>
</dbReference>
<dbReference type="GO" id="GO:0005524">
    <property type="term" value="F:ATP binding"/>
    <property type="evidence" value="ECO:0007669"/>
    <property type="project" value="UniProtKB-KW"/>
</dbReference>
<dbReference type="SUPFAM" id="SSF55874">
    <property type="entry name" value="ATPase domain of HSP90 chaperone/DNA topoisomerase II/histidine kinase"/>
    <property type="match status" value="1"/>
</dbReference>
<dbReference type="Pfam" id="PF00989">
    <property type="entry name" value="PAS"/>
    <property type="match status" value="1"/>
</dbReference>
<reference evidence="34" key="2">
    <citation type="journal article" date="2022" name="Microbiol. Resour. Announc.">
        <title>Metagenome Sequencing to Explore Phylogenomics of Terrestrial Cyanobacteria.</title>
        <authorList>
            <person name="Ward R.D."/>
            <person name="Stajich J.E."/>
            <person name="Johansen J.R."/>
            <person name="Huntemann M."/>
            <person name="Clum A."/>
            <person name="Foster B."/>
            <person name="Foster B."/>
            <person name="Roux S."/>
            <person name="Palaniappan K."/>
            <person name="Varghese N."/>
            <person name="Mukherjee S."/>
            <person name="Reddy T.B.K."/>
            <person name="Daum C."/>
            <person name="Copeland A."/>
            <person name="Chen I.A."/>
            <person name="Ivanova N.N."/>
            <person name="Kyrpides N.C."/>
            <person name="Shapiro N."/>
            <person name="Eloe-Fadrosh E.A."/>
            <person name="Pietrasiak N."/>
        </authorList>
    </citation>
    <scope>NUCLEOTIDE SEQUENCE</scope>
    <source>
        <strain evidence="34">CPER-KK1</strain>
    </source>
</reference>
<keyword evidence="9 26" id="KW-0597">Phosphoprotein</keyword>
<dbReference type="SUPFAM" id="SSF47226">
    <property type="entry name" value="Histidine-containing phosphotransfer domain, HPT domain"/>
    <property type="match status" value="1"/>
</dbReference>
<dbReference type="FunFam" id="3.30.565.10:FF:000010">
    <property type="entry name" value="Sensor histidine kinase RcsC"/>
    <property type="match status" value="1"/>
</dbReference>
<dbReference type="NCBIfam" id="TIGR00229">
    <property type="entry name" value="sensory_box"/>
    <property type="match status" value="2"/>
</dbReference>
<dbReference type="InterPro" id="IPR036097">
    <property type="entry name" value="HisK_dim/P_sf"/>
</dbReference>
<dbReference type="SMART" id="SM00073">
    <property type="entry name" value="HPT"/>
    <property type="match status" value="1"/>
</dbReference>
<dbReference type="PROSITE" id="PS50113">
    <property type="entry name" value="PAC"/>
    <property type="match status" value="2"/>
</dbReference>
<dbReference type="PROSITE" id="PS50112">
    <property type="entry name" value="PAS"/>
    <property type="match status" value="2"/>
</dbReference>
<dbReference type="SMART" id="SM00086">
    <property type="entry name" value="PAC"/>
    <property type="match status" value="2"/>
</dbReference>
<dbReference type="Pfam" id="PF01590">
    <property type="entry name" value="GAF"/>
    <property type="match status" value="1"/>
</dbReference>
<evidence type="ECO:0000256" key="21">
    <source>
        <dbReference type="ARBA" id="ARBA00023157"/>
    </source>
</evidence>
<evidence type="ECO:0000256" key="14">
    <source>
        <dbReference type="ARBA" id="ARBA00022777"/>
    </source>
</evidence>
<evidence type="ECO:0000256" key="24">
    <source>
        <dbReference type="ARBA" id="ARBA00074306"/>
    </source>
</evidence>
<dbReference type="CDD" id="cd00130">
    <property type="entry name" value="PAS"/>
    <property type="match status" value="1"/>
</dbReference>
<dbReference type="SMART" id="SM00065">
    <property type="entry name" value="GAF"/>
    <property type="match status" value="1"/>
</dbReference>
<keyword evidence="11 28" id="KW-0812">Transmembrane</keyword>
<dbReference type="GO" id="GO:0006355">
    <property type="term" value="P:regulation of DNA-templated transcription"/>
    <property type="evidence" value="ECO:0007669"/>
    <property type="project" value="InterPro"/>
</dbReference>
<evidence type="ECO:0000256" key="18">
    <source>
        <dbReference type="ARBA" id="ARBA00023008"/>
    </source>
</evidence>
<dbReference type="PANTHER" id="PTHR45339">
    <property type="entry name" value="HYBRID SIGNAL TRANSDUCTION HISTIDINE KINASE J"/>
    <property type="match status" value="1"/>
</dbReference>
<feature type="modified residue" description="4-aspartylphosphate" evidence="26">
    <location>
        <position position="934"/>
    </location>
</feature>
<dbReference type="InterPro" id="IPR004358">
    <property type="entry name" value="Sig_transdc_His_kin-like_C"/>
</dbReference>
<keyword evidence="20 28" id="KW-0472">Membrane</keyword>
<dbReference type="InterPro" id="IPR003594">
    <property type="entry name" value="HATPase_dom"/>
</dbReference>
<dbReference type="SMART" id="SM00448">
    <property type="entry name" value="REC"/>
    <property type="match status" value="2"/>
</dbReference>
<dbReference type="Gene3D" id="1.10.287.130">
    <property type="match status" value="1"/>
</dbReference>
<dbReference type="FunFam" id="1.10.287.130:FF:000002">
    <property type="entry name" value="Two-component osmosensing histidine kinase"/>
    <property type="match status" value="1"/>
</dbReference>
<dbReference type="EMBL" id="JAHHIF010000029">
    <property type="protein sequence ID" value="MBW4546752.1"/>
    <property type="molecule type" value="Genomic_DNA"/>
</dbReference>
<dbReference type="EC" id="2.7.13.3" evidence="7"/>
<evidence type="ECO:0000256" key="6">
    <source>
        <dbReference type="ARBA" id="ARBA00009842"/>
    </source>
</evidence>
<keyword evidence="16" id="KW-0067">ATP-binding</keyword>
<dbReference type="PROSITE" id="PS50110">
    <property type="entry name" value="RESPONSE_REGULATORY"/>
    <property type="match status" value="2"/>
</dbReference>
<evidence type="ECO:0000259" key="29">
    <source>
        <dbReference type="PROSITE" id="PS50109"/>
    </source>
</evidence>
<evidence type="ECO:0000313" key="34">
    <source>
        <dbReference type="EMBL" id="MBW4546752.1"/>
    </source>
</evidence>
<keyword evidence="13" id="KW-0936">Ethylene signaling pathway</keyword>
<evidence type="ECO:0000256" key="7">
    <source>
        <dbReference type="ARBA" id="ARBA00012438"/>
    </source>
</evidence>
<evidence type="ECO:0000256" key="8">
    <source>
        <dbReference type="ARBA" id="ARBA00022475"/>
    </source>
</evidence>
<keyword evidence="27" id="KW-0175">Coiled coil</keyword>
<comment type="similarity">
    <text evidence="5">In the N-terminal section; belongs to the phytochrome family.</text>
</comment>
<evidence type="ECO:0000256" key="13">
    <source>
        <dbReference type="ARBA" id="ARBA00022745"/>
    </source>
</evidence>
<dbReference type="GO" id="GO:0000155">
    <property type="term" value="F:phosphorelay sensor kinase activity"/>
    <property type="evidence" value="ECO:0007669"/>
    <property type="project" value="InterPro"/>
</dbReference>
<comment type="subcellular location">
    <subcellularLocation>
        <location evidence="4">Cell membrane</location>
        <topology evidence="4">Multi-pass membrane protein</topology>
    </subcellularLocation>
    <subcellularLocation>
        <location evidence="3">Endoplasmic reticulum membrane</location>
        <topology evidence="3">Multi-pass membrane protein</topology>
    </subcellularLocation>
</comment>
<dbReference type="PRINTS" id="PR00344">
    <property type="entry name" value="BCTRLSENSOR"/>
</dbReference>
<feature type="domain" description="PAC" evidence="32">
    <location>
        <begin position="273"/>
        <end position="325"/>
    </location>
</feature>
<dbReference type="SUPFAM" id="SSF47384">
    <property type="entry name" value="Homodimeric domain of signal transducing histidine kinase"/>
    <property type="match status" value="1"/>
</dbReference>
<comment type="catalytic activity">
    <reaction evidence="1">
        <text>ATP + protein L-histidine = ADP + protein N-phospho-L-histidine.</text>
        <dbReference type="EC" id="2.7.13.3"/>
    </reaction>
</comment>
<dbReference type="PROSITE" id="PS50109">
    <property type="entry name" value="HIS_KIN"/>
    <property type="match status" value="1"/>
</dbReference>
<feature type="modified residue" description="4-aspartylphosphate" evidence="26">
    <location>
        <position position="1078"/>
    </location>
</feature>
<keyword evidence="10" id="KW-0808">Transferase</keyword>
<protein>
    <recommendedName>
        <fullName evidence="24">Circadian input-output histidine kinase CikA</fullName>
        <ecNumber evidence="7">2.7.13.3</ecNumber>
    </recommendedName>
    <alternativeName>
        <fullName evidence="23">Sensory/regulatory protein RpfC</fullName>
    </alternativeName>
</protein>
<evidence type="ECO:0000256" key="26">
    <source>
        <dbReference type="PROSITE-ProRule" id="PRU00169"/>
    </source>
</evidence>
<dbReference type="CDD" id="cd16922">
    <property type="entry name" value="HATPase_EvgS-ArcB-TorS-like"/>
    <property type="match status" value="1"/>
</dbReference>
<dbReference type="InterPro" id="IPR000700">
    <property type="entry name" value="PAS-assoc_C"/>
</dbReference>
<reference evidence="34" key="1">
    <citation type="submission" date="2021-05" db="EMBL/GenBank/DDBJ databases">
        <authorList>
            <person name="Pietrasiak N."/>
            <person name="Ward R."/>
            <person name="Stajich J.E."/>
            <person name="Kurbessoian T."/>
        </authorList>
    </citation>
    <scope>NUCLEOTIDE SEQUENCE</scope>
    <source>
        <strain evidence="34">CPER-KK1</strain>
    </source>
</reference>
<dbReference type="Pfam" id="PF25487">
    <property type="entry name" value="ETR1_N"/>
    <property type="match status" value="1"/>
</dbReference>
<keyword evidence="21" id="KW-1015">Disulfide bond</keyword>
<dbReference type="SUPFAM" id="SSF52172">
    <property type="entry name" value="CheY-like"/>
    <property type="match status" value="2"/>
</dbReference>
<feature type="domain" description="PAS" evidence="31">
    <location>
        <begin position="326"/>
        <end position="370"/>
    </location>
</feature>
<dbReference type="SMART" id="SM00388">
    <property type="entry name" value="HisKA"/>
    <property type="match status" value="1"/>
</dbReference>
<evidence type="ECO:0000256" key="20">
    <source>
        <dbReference type="ARBA" id="ARBA00023136"/>
    </source>
</evidence>
<dbReference type="Gene3D" id="3.30.565.10">
    <property type="entry name" value="Histidine kinase-like ATPase, C-terminal domain"/>
    <property type="match status" value="1"/>
</dbReference>
<gene>
    <name evidence="34" type="ORF">KME25_20255</name>
</gene>
<evidence type="ECO:0000259" key="31">
    <source>
        <dbReference type="PROSITE" id="PS50112"/>
    </source>
</evidence>
<feature type="transmembrane region" description="Helical" evidence="28">
    <location>
        <begin position="28"/>
        <end position="52"/>
    </location>
</feature>
<dbReference type="Gene3D" id="3.30.450.40">
    <property type="match status" value="1"/>
</dbReference>
<dbReference type="InterPro" id="IPR005467">
    <property type="entry name" value="His_kinase_dom"/>
</dbReference>
<dbReference type="InterPro" id="IPR001610">
    <property type="entry name" value="PAC"/>
</dbReference>
<dbReference type="SUPFAM" id="SSF55785">
    <property type="entry name" value="PYP-like sensor domain (PAS domain)"/>
    <property type="match status" value="2"/>
</dbReference>
<keyword evidence="17 28" id="KW-1133">Transmembrane helix</keyword>
<dbReference type="CDD" id="cd00088">
    <property type="entry name" value="HPT"/>
    <property type="match status" value="1"/>
</dbReference>
<dbReference type="InterPro" id="IPR013767">
    <property type="entry name" value="PAS_fold"/>
</dbReference>
<comment type="caution">
    <text evidence="34">The sequence shown here is derived from an EMBL/GenBank/DDBJ whole genome shotgun (WGS) entry which is preliminary data.</text>
</comment>
<organism evidence="34 35">
    <name type="scientific">Symplocastrum torsivum CPER-KK1</name>
    <dbReference type="NCBI Taxonomy" id="450513"/>
    <lineage>
        <taxon>Bacteria</taxon>
        <taxon>Bacillati</taxon>
        <taxon>Cyanobacteriota</taxon>
        <taxon>Cyanophyceae</taxon>
        <taxon>Oscillatoriophycideae</taxon>
        <taxon>Oscillatoriales</taxon>
        <taxon>Microcoleaceae</taxon>
        <taxon>Symplocastrum</taxon>
    </lineage>
</organism>
<dbReference type="InterPro" id="IPR029016">
    <property type="entry name" value="GAF-like_dom_sf"/>
</dbReference>
<dbReference type="InterPro" id="IPR013656">
    <property type="entry name" value="PAS_4"/>
</dbReference>
<dbReference type="Proteomes" id="UP000753908">
    <property type="component" value="Unassembled WGS sequence"/>
</dbReference>
<dbReference type="InterPro" id="IPR000014">
    <property type="entry name" value="PAS"/>
</dbReference>
<evidence type="ECO:0000256" key="11">
    <source>
        <dbReference type="ARBA" id="ARBA00022692"/>
    </source>
</evidence>
<keyword evidence="8" id="KW-1003">Cell membrane</keyword>
<evidence type="ECO:0000256" key="23">
    <source>
        <dbReference type="ARBA" id="ARBA00068150"/>
    </source>
</evidence>
<dbReference type="Gene3D" id="3.40.50.2300">
    <property type="match status" value="2"/>
</dbReference>
<dbReference type="Pfam" id="PF01627">
    <property type="entry name" value="Hpt"/>
    <property type="match status" value="1"/>
</dbReference>
<comment type="similarity">
    <text evidence="6">Belongs to the ethylene receptor family.</text>
</comment>
<feature type="domain" description="Histidine kinase" evidence="29">
    <location>
        <begin position="636"/>
        <end position="864"/>
    </location>
</feature>
<feature type="coiled-coil region" evidence="27">
    <location>
        <begin position="145"/>
        <end position="184"/>
    </location>
</feature>
<dbReference type="PROSITE" id="PS50894">
    <property type="entry name" value="HPT"/>
    <property type="match status" value="1"/>
</dbReference>
<evidence type="ECO:0000256" key="25">
    <source>
        <dbReference type="PROSITE-ProRule" id="PRU00110"/>
    </source>
</evidence>
<evidence type="ECO:0000259" key="33">
    <source>
        <dbReference type="PROSITE" id="PS50894"/>
    </source>
</evidence>
<proteinExistence type="inferred from homology"/>
<evidence type="ECO:0000256" key="27">
    <source>
        <dbReference type="SAM" id="Coils"/>
    </source>
</evidence>
<comment type="subunit">
    <text evidence="22">At low DSF concentrations, interacts with RpfF.</text>
</comment>
<dbReference type="Gene3D" id="1.20.120.160">
    <property type="entry name" value="HPT domain"/>
    <property type="match status" value="1"/>
</dbReference>
<feature type="domain" description="Response regulatory" evidence="30">
    <location>
        <begin position="1029"/>
        <end position="1146"/>
    </location>
</feature>
<dbReference type="InterPro" id="IPR003661">
    <property type="entry name" value="HisK_dim/P_dom"/>
</dbReference>
<evidence type="ECO:0000256" key="9">
    <source>
        <dbReference type="ARBA" id="ARBA00022553"/>
    </source>
</evidence>
<dbReference type="InterPro" id="IPR008207">
    <property type="entry name" value="Sig_transdc_His_kin_Hpt_dom"/>
</dbReference>
<feature type="transmembrane region" description="Helical" evidence="28">
    <location>
        <begin position="64"/>
        <end position="84"/>
    </location>
</feature>
<dbReference type="Gene3D" id="3.30.450.20">
    <property type="entry name" value="PAS domain"/>
    <property type="match status" value="2"/>
</dbReference>
<dbReference type="InterPro" id="IPR036641">
    <property type="entry name" value="HPT_dom_sf"/>
</dbReference>
<evidence type="ECO:0000256" key="16">
    <source>
        <dbReference type="ARBA" id="ARBA00022840"/>
    </source>
</evidence>
<dbReference type="InterPro" id="IPR036890">
    <property type="entry name" value="HATPase_C_sf"/>
</dbReference>
<sequence>MPEFLQNLVASESFIPHGHCYLWKPGLVLLHLVSDLTIALAYYSIPVLLVYFVQKRRDVPFHRVFLLFGAFIIACGTGHLMDIWTLWHPVYWLSGFLKAITALISFYTAVVLFPLIPKALELPSPAQLEAANQALENEIRVSEAAARHRKQAEEYVRTLNAQLEERVNERTAELRLVNEKLEAEIAQHVRTDKALQLAEQNYRSIFENAISGIFQVTPEGRYLSANPALARIYGYSSPEALIAGLTELNQKVYVDPNWRAEFTRLMHQYGAVSNFESQIYRQDGRAIWISENTRAVRDAKGVLLYYEGSIADITERKQAEEKLQQSEQKLRQVIDLVPHFIFAKNIDGQFILVNRAIAEAYNTSVDKMLNMKDEDFAKSLEESRQSREEERQIIHSGQPKHIPEQVITDGNGNVRILQTTRIPFFVAGSATPAILGIAIDITERKRVEQELIESEAAIRALYEVTASGHLDFDQCLERLLVMGRRQFGLEIGVLTRVEGDAYEVMATQLPNNLNARGAILSLRQTYCHETLQSEKPLYIVSAGTSEWHDHPCYRTFKIEAYIGAPVVVAGQVYGTLSFSSFAPHQKPFKALDIELLRLMAQWIGGEIERQQAAQELAKARDEALAATRAKSEFLATMSHEIRTPMNGVIGMTGLLLETALTSQQREFVTTVRHSGDALLTIINDILDFSKIESGKMDLEEQPFDLRDCVEESLDLLAAKATEKKLELAYQLSPQTPSMVVGDVTRVRQILVNLLGNAVKFTQAGEVVVVVKANKLNEPITNGNTDQYEICFAVKDSGIGIPSDRLNRLFQPFSQVDSSTTRKYGGTGLGLAICKQLSEVMGGRMWVESQVGRGSTFYFTIVAQAVLSCDLNELHTPQPQLAGKRLLIVDDNQTNRQILTMQANSWGMPTCAAQSAREALEWLHRGECFDLAILDMQMPEMDGLTLAAEIRKLPSCQKLLLVMLTSLGKPGNSDKTSERHFAAFLTKPIKQSQLYNVLTQVVAGQPIKVRPSYFASPEIDPQFAERLPLRILLAEDNLVNQQVALHLLQRMGYRADVAGNGLEVIEALSRQSYDVVLMDVQMPEMDGLTATRQICQTWSPRERPWIIAMTANAMLGDREMCLQAGMDDYISKPIRVPELVRVLSKCKEAITTGEENGRSLNSNAITHSLVSNLNSSAYRMYGQATLLAKPEDETFPVNTLSPQEWNSSIFNNTREAPLHLESKEELSLPASPTPLLSSSPSSIDAEVFQGLREMIDQDDVLLEVIDRYLEETPKLLQTMHNLLTLKQTEEATQKDATVLERTAHTLKSTSAMIGATRLSQLCQELETLSLAYSNNALASVLATSVALLSKVETEYESAKTALLIQRQCLI</sequence>
<dbReference type="Pfam" id="PF08448">
    <property type="entry name" value="PAS_4"/>
    <property type="match status" value="1"/>
</dbReference>
<evidence type="ECO:0000259" key="30">
    <source>
        <dbReference type="PROSITE" id="PS50110"/>
    </source>
</evidence>
<evidence type="ECO:0000256" key="12">
    <source>
        <dbReference type="ARBA" id="ARBA00022741"/>
    </source>
</evidence>